<dbReference type="OrthoDB" id="26084at2157"/>
<dbReference type="InterPro" id="IPR008978">
    <property type="entry name" value="HSP20-like_chaperone"/>
</dbReference>
<keyword evidence="7" id="KW-1185">Reference proteome</keyword>
<dbReference type="eggNOG" id="arCOG01833">
    <property type="taxonomic scope" value="Archaea"/>
</dbReference>
<dbReference type="RefSeq" id="WP_011838762.1">
    <property type="nucleotide sequence ID" value="NC_009033.1"/>
</dbReference>
<comment type="similarity">
    <text evidence="2 3">Belongs to the small heat shock protein (HSP20) family.</text>
</comment>
<feature type="domain" description="CS" evidence="5">
    <location>
        <begin position="92"/>
        <end position="183"/>
    </location>
</feature>
<evidence type="ECO:0000313" key="7">
    <source>
        <dbReference type="Proteomes" id="UP000000254"/>
    </source>
</evidence>
<sequence>MSRWDDYNKRRRRGFFDIFDEIFRQMEEEMNRLLREFETLETRGFIEELGPTRRLGPYVYGFRITIGPDGKPVIEEFGNVKKVEGKKMISEEREPLVDVFEHEDNITIVAELPGVEKDKIKLEVSDDKRKLIIRASDTNRKYYKEVELPAEVDPKSAKATYKNGVLEVVLKKIKTSEKKKGYEIKVE</sequence>
<keyword evidence="1 6" id="KW-0346">Stress response</keyword>
<dbReference type="KEGG" id="smr:Smar_0462"/>
<evidence type="ECO:0000259" key="5">
    <source>
        <dbReference type="PROSITE" id="PS51203"/>
    </source>
</evidence>
<dbReference type="GeneID" id="4907026"/>
<evidence type="ECO:0000259" key="4">
    <source>
        <dbReference type="PROSITE" id="PS01031"/>
    </source>
</evidence>
<feature type="domain" description="SHSP" evidence="4">
    <location>
        <begin position="87"/>
        <end position="187"/>
    </location>
</feature>
<evidence type="ECO:0000256" key="3">
    <source>
        <dbReference type="RuleBase" id="RU003616"/>
    </source>
</evidence>
<dbReference type="InterPro" id="IPR007052">
    <property type="entry name" value="CS_dom"/>
</dbReference>
<dbReference type="Proteomes" id="UP000000254">
    <property type="component" value="Chromosome"/>
</dbReference>
<dbReference type="EMBL" id="CP000575">
    <property type="protein sequence ID" value="ABN69571.1"/>
    <property type="molecule type" value="Genomic_DNA"/>
</dbReference>
<dbReference type="NCBIfam" id="NF041800">
    <property type="entry name" value="Hsp20"/>
    <property type="match status" value="1"/>
</dbReference>
<gene>
    <name evidence="6" type="ordered locus">Smar_0462</name>
</gene>
<accession>A3DLR1</accession>
<dbReference type="PROSITE" id="PS01031">
    <property type="entry name" value="SHSP"/>
    <property type="match status" value="1"/>
</dbReference>
<name>A3DLR1_STAMF</name>
<dbReference type="Pfam" id="PF00011">
    <property type="entry name" value="HSP20"/>
    <property type="match status" value="1"/>
</dbReference>
<protein>
    <submittedName>
        <fullName evidence="6">Heat shock protein Hsp20</fullName>
    </submittedName>
</protein>
<dbReference type="AlphaFoldDB" id="A3DLR1"/>
<reference evidence="6 7" key="2">
    <citation type="journal article" date="2009" name="Stand. Genomic Sci.">
        <title>Complete genome sequence of Staphylothermus marinus Stetter and Fiala 1986 type strain F1.</title>
        <authorList>
            <person name="Anderson I.J."/>
            <person name="Sun H."/>
            <person name="Lapidus A."/>
            <person name="Copeland A."/>
            <person name="Glavina Del Rio T."/>
            <person name="Tice H."/>
            <person name="Dalin E."/>
            <person name="Lucas S."/>
            <person name="Barry K."/>
            <person name="Land M."/>
            <person name="Richardson P."/>
            <person name="Huber H."/>
            <person name="Kyrpides N.C."/>
        </authorList>
    </citation>
    <scope>NUCLEOTIDE SEQUENCE [LARGE SCALE GENOMIC DNA]</scope>
    <source>
        <strain evidence="7">ATCC 43588 / DSM 3639 / JCM 9404 / F1</strain>
    </source>
</reference>
<dbReference type="InterPro" id="IPR044587">
    <property type="entry name" value="HSP21-like"/>
</dbReference>
<dbReference type="CDD" id="cd06464">
    <property type="entry name" value="ACD_sHsps-like"/>
    <property type="match status" value="1"/>
</dbReference>
<dbReference type="SUPFAM" id="SSF49764">
    <property type="entry name" value="HSP20-like chaperones"/>
    <property type="match status" value="1"/>
</dbReference>
<dbReference type="STRING" id="399550.Smar_0462"/>
<dbReference type="PROSITE" id="PS51203">
    <property type="entry name" value="CS"/>
    <property type="match status" value="1"/>
</dbReference>
<dbReference type="HOGENOM" id="CLU_117605_1_0_2"/>
<evidence type="ECO:0000256" key="1">
    <source>
        <dbReference type="ARBA" id="ARBA00023016"/>
    </source>
</evidence>
<dbReference type="PANTHER" id="PTHR46733">
    <property type="entry name" value="26.5 KDA HEAT SHOCK PROTEIN, MITOCHONDRIAL"/>
    <property type="match status" value="1"/>
</dbReference>
<evidence type="ECO:0000313" key="6">
    <source>
        <dbReference type="EMBL" id="ABN69571.1"/>
    </source>
</evidence>
<organism evidence="6 7">
    <name type="scientific">Staphylothermus marinus (strain ATCC 43588 / DSM 3639 / JCM 9404 / F1)</name>
    <dbReference type="NCBI Taxonomy" id="399550"/>
    <lineage>
        <taxon>Archaea</taxon>
        <taxon>Thermoproteota</taxon>
        <taxon>Thermoprotei</taxon>
        <taxon>Desulfurococcales</taxon>
        <taxon>Desulfurococcaceae</taxon>
        <taxon>Staphylothermus</taxon>
    </lineage>
</organism>
<dbReference type="InterPro" id="IPR002068">
    <property type="entry name" value="A-crystallin/Hsp20_dom"/>
</dbReference>
<dbReference type="GO" id="GO:0009408">
    <property type="term" value="P:response to heat"/>
    <property type="evidence" value="ECO:0007669"/>
    <property type="project" value="InterPro"/>
</dbReference>
<proteinExistence type="inferred from homology"/>
<reference evidence="7" key="1">
    <citation type="journal article" date="2009" name="BMC Genomics">
        <title>The complete genome sequence of Staphylothermus marinus reveals differences in sulfur metabolism among heterotrophic Crenarchaeota.</title>
        <authorList>
            <person name="Anderson I.J."/>
            <person name="Dharmarajan L."/>
            <person name="Rodriguez J."/>
            <person name="Hooper S."/>
            <person name="Porat I."/>
            <person name="Ulrich L.E."/>
            <person name="Elkins J.G."/>
            <person name="Mavromatis K."/>
            <person name="Sun H."/>
            <person name="Land M."/>
            <person name="Lapidus A."/>
            <person name="Lucas S."/>
            <person name="Barry K."/>
            <person name="Huber H."/>
            <person name="Zhulin I.B."/>
            <person name="Whitman W.B."/>
            <person name="Mukhopadhyay B."/>
            <person name="Woese C."/>
            <person name="Bristow J."/>
            <person name="Kyrpides N."/>
        </authorList>
    </citation>
    <scope>NUCLEOTIDE SEQUENCE [LARGE SCALE GENOMIC DNA]</scope>
    <source>
        <strain evidence="7">ATCC 43588 / DSM 3639 / JCM 9404 / F1</strain>
    </source>
</reference>
<dbReference type="Gene3D" id="2.60.40.790">
    <property type="match status" value="1"/>
</dbReference>
<dbReference type="PANTHER" id="PTHR46733:SF4">
    <property type="entry name" value="HEAT SHOCK PROTEIN 21, CHLOROPLASTIC"/>
    <property type="match status" value="1"/>
</dbReference>
<evidence type="ECO:0000256" key="2">
    <source>
        <dbReference type="PROSITE-ProRule" id="PRU00285"/>
    </source>
</evidence>